<dbReference type="SUPFAM" id="SSF55021">
    <property type="entry name" value="ACT-like"/>
    <property type="match status" value="1"/>
</dbReference>
<dbReference type="Pfam" id="PF21699">
    <property type="entry name" value="TM1266-like"/>
    <property type="match status" value="1"/>
</dbReference>
<protein>
    <submittedName>
        <fullName evidence="1">Putative iron-only hydrogenase system regulator</fullName>
    </submittedName>
</protein>
<dbReference type="InterPro" id="IPR045865">
    <property type="entry name" value="ACT-like_dom_sf"/>
</dbReference>
<dbReference type="EMBL" id="FZOC01000003">
    <property type="protein sequence ID" value="SNR91552.1"/>
    <property type="molecule type" value="Genomic_DNA"/>
</dbReference>
<proteinExistence type="predicted"/>
<evidence type="ECO:0000313" key="1">
    <source>
        <dbReference type="EMBL" id="SNR91552.1"/>
    </source>
</evidence>
<sequence length="92" mass="9724">MTQPQPGVGLVGVRFEDAREALGSIEDVLAAFPDVVLARMNIPHLDASPEVASGLLTLVVRASTDQMGALAGRLGMLKNVRVKSVFLEEAPL</sequence>
<dbReference type="InterPro" id="IPR027271">
    <property type="entry name" value="Acetolactate_synth/TF_NikR_C"/>
</dbReference>
<dbReference type="InterPro" id="IPR023860">
    <property type="entry name" value="FeFe-hyd_TM1266"/>
</dbReference>
<reference evidence="1 2" key="1">
    <citation type="submission" date="2017-06" db="EMBL/GenBank/DDBJ databases">
        <authorList>
            <person name="Kim H.J."/>
            <person name="Triplett B.A."/>
        </authorList>
    </citation>
    <scope>NUCLEOTIDE SEQUENCE [LARGE SCALE GENOMIC DNA]</scope>
    <source>
        <strain evidence="1 2">DSM 13116</strain>
    </source>
</reference>
<accession>A0A239A7Y2</accession>
<dbReference type="RefSeq" id="WP_179216963.1">
    <property type="nucleotide sequence ID" value="NZ_FZOC01000003.1"/>
</dbReference>
<dbReference type="Proteomes" id="UP000198324">
    <property type="component" value="Unassembled WGS sequence"/>
</dbReference>
<organism evidence="1 2">
    <name type="scientific">Humidesulfovibrio mexicanus</name>
    <dbReference type="NCBI Taxonomy" id="147047"/>
    <lineage>
        <taxon>Bacteria</taxon>
        <taxon>Pseudomonadati</taxon>
        <taxon>Thermodesulfobacteriota</taxon>
        <taxon>Desulfovibrionia</taxon>
        <taxon>Desulfovibrionales</taxon>
        <taxon>Desulfovibrionaceae</taxon>
        <taxon>Humidesulfovibrio</taxon>
    </lineage>
</organism>
<name>A0A239A7Y2_9BACT</name>
<evidence type="ECO:0000313" key="2">
    <source>
        <dbReference type="Proteomes" id="UP000198324"/>
    </source>
</evidence>
<dbReference type="Gene3D" id="3.30.70.1150">
    <property type="entry name" value="ACT-like. Chain A, domain 2"/>
    <property type="match status" value="1"/>
</dbReference>
<dbReference type="AlphaFoldDB" id="A0A239A7Y2"/>
<keyword evidence="2" id="KW-1185">Reference proteome</keyword>
<gene>
    <name evidence="1" type="ORF">SAMN04488503_1889</name>
</gene>